<dbReference type="InterPro" id="IPR025110">
    <property type="entry name" value="AMP-bd_C"/>
</dbReference>
<dbReference type="PANTHER" id="PTHR43767">
    <property type="entry name" value="LONG-CHAIN-FATTY-ACID--COA LIGASE"/>
    <property type="match status" value="1"/>
</dbReference>
<evidence type="ECO:0000313" key="3">
    <source>
        <dbReference type="EMBL" id="MFC3674419.1"/>
    </source>
</evidence>
<dbReference type="Proteomes" id="UP001595711">
    <property type="component" value="Unassembled WGS sequence"/>
</dbReference>
<dbReference type="InterPro" id="IPR000873">
    <property type="entry name" value="AMP-dep_synth/lig_dom"/>
</dbReference>
<dbReference type="InterPro" id="IPR042099">
    <property type="entry name" value="ANL_N_sf"/>
</dbReference>
<comment type="caution">
    <text evidence="3">The sequence shown here is derived from an EMBL/GenBank/DDBJ whole genome shotgun (WGS) entry which is preliminary data.</text>
</comment>
<feature type="domain" description="AMP-binding enzyme C-terminal" evidence="2">
    <location>
        <begin position="422"/>
        <end position="497"/>
    </location>
</feature>
<dbReference type="RefSeq" id="WP_379721356.1">
    <property type="nucleotide sequence ID" value="NZ_JBHRYJ010000001.1"/>
</dbReference>
<dbReference type="PANTHER" id="PTHR43767:SF7">
    <property type="entry name" value="MEDIUM_LONG-CHAIN-FATTY-ACID--COA LIGASE FADD8"/>
    <property type="match status" value="1"/>
</dbReference>
<dbReference type="InterPro" id="IPR045851">
    <property type="entry name" value="AMP-bd_C_sf"/>
</dbReference>
<evidence type="ECO:0000313" key="4">
    <source>
        <dbReference type="Proteomes" id="UP001595711"/>
    </source>
</evidence>
<dbReference type="CDD" id="cd17631">
    <property type="entry name" value="FACL_FadD13-like"/>
    <property type="match status" value="1"/>
</dbReference>
<dbReference type="Gene3D" id="3.30.300.30">
    <property type="match status" value="1"/>
</dbReference>
<protein>
    <submittedName>
        <fullName evidence="3">Long-chain fatty acid--CoA ligase</fullName>
    </submittedName>
</protein>
<dbReference type="Gene3D" id="3.40.50.12780">
    <property type="entry name" value="N-terminal domain of ligase-like"/>
    <property type="match status" value="1"/>
</dbReference>
<proteinExistence type="predicted"/>
<dbReference type="InterPro" id="IPR050237">
    <property type="entry name" value="ATP-dep_AMP-bd_enzyme"/>
</dbReference>
<evidence type="ECO:0000259" key="1">
    <source>
        <dbReference type="Pfam" id="PF00501"/>
    </source>
</evidence>
<dbReference type="Pfam" id="PF00501">
    <property type="entry name" value="AMP-binding"/>
    <property type="match status" value="1"/>
</dbReference>
<dbReference type="EMBL" id="JBHRYJ010000001">
    <property type="protein sequence ID" value="MFC3674419.1"/>
    <property type="molecule type" value="Genomic_DNA"/>
</dbReference>
<accession>A0ABV7VB94</accession>
<evidence type="ECO:0000259" key="2">
    <source>
        <dbReference type="Pfam" id="PF13193"/>
    </source>
</evidence>
<dbReference type="SUPFAM" id="SSF56801">
    <property type="entry name" value="Acetyl-CoA synthetase-like"/>
    <property type="match status" value="1"/>
</dbReference>
<feature type="domain" description="AMP-dependent synthetase/ligase" evidence="1">
    <location>
        <begin position="7"/>
        <end position="372"/>
    </location>
</feature>
<dbReference type="Pfam" id="PF13193">
    <property type="entry name" value="AMP-binding_C"/>
    <property type="match status" value="1"/>
</dbReference>
<gene>
    <name evidence="3" type="ORF">ACFOOQ_02625</name>
</gene>
<reference evidence="4" key="1">
    <citation type="journal article" date="2019" name="Int. J. Syst. Evol. Microbiol.">
        <title>The Global Catalogue of Microorganisms (GCM) 10K type strain sequencing project: providing services to taxonomists for standard genome sequencing and annotation.</title>
        <authorList>
            <consortium name="The Broad Institute Genomics Platform"/>
            <consortium name="The Broad Institute Genome Sequencing Center for Infectious Disease"/>
            <person name="Wu L."/>
            <person name="Ma J."/>
        </authorList>
    </citation>
    <scope>NUCLEOTIDE SEQUENCE [LARGE SCALE GENOMIC DNA]</scope>
    <source>
        <strain evidence="4">KCTC 42182</strain>
    </source>
</reference>
<dbReference type="InterPro" id="IPR020845">
    <property type="entry name" value="AMP-binding_CS"/>
</dbReference>
<keyword evidence="4" id="KW-1185">Reference proteome</keyword>
<sequence length="511" mass="55143">MNLAYLLQRAAKTWGTRPALSVGREVRLTYAQMGARVPRLAAGLIAAGGLQRGDRVALVLKNSPEYWELMFALWHAGLAAVPVNAKLHAREVAWIVENSGAKLVVASAALADDLAALLGGLPAPPRLIVAESTDFTRLYDAAPLPMAGDIDENALAWLFYTSGTTGRPKGAMLTHRNLWAATLNYFADVDRVGPQDCIIHCAPISHGSGLYGLPHVARGANQVIPYSGGFDPAETLDLIAHWPGCSFFFAPTMVHRLVHAPQIATADTSNLKTIVYGGGPMYVADLLDAMRVLGPKLAQIYGQGEAPMTITGMDKGMHVDDGHPRYRERIGSAGVARTDVEVRVVDAADNPLPPGEIGEIVCRGPVVMAGYWNNPEATAQALLGGWLHTGDVGSFDEDGWLTLKDRSKDMIISGGSNIYPREIEEVLLQHPDIAEVSVVGKPHPDWGEEVVAFVVGRDGAAVTAATLDALCLDHIARFKRPKQYRFLPALPKNNYGKVLKTDLRRLLQEEP</sequence>
<organism evidence="3 4">
    <name type="scientific">Ferrovibrio xuzhouensis</name>
    <dbReference type="NCBI Taxonomy" id="1576914"/>
    <lineage>
        <taxon>Bacteria</taxon>
        <taxon>Pseudomonadati</taxon>
        <taxon>Pseudomonadota</taxon>
        <taxon>Alphaproteobacteria</taxon>
        <taxon>Rhodospirillales</taxon>
        <taxon>Rhodospirillaceae</taxon>
        <taxon>Ferrovibrio</taxon>
    </lineage>
</organism>
<keyword evidence="3" id="KW-0436">Ligase</keyword>
<dbReference type="PROSITE" id="PS00455">
    <property type="entry name" value="AMP_BINDING"/>
    <property type="match status" value="1"/>
</dbReference>
<dbReference type="GO" id="GO:0016874">
    <property type="term" value="F:ligase activity"/>
    <property type="evidence" value="ECO:0007669"/>
    <property type="project" value="UniProtKB-KW"/>
</dbReference>
<name>A0ABV7VB94_9PROT</name>